<evidence type="ECO:0000256" key="11">
    <source>
        <dbReference type="SAM" id="Phobius"/>
    </source>
</evidence>
<keyword evidence="5" id="KW-0677">Repeat</keyword>
<dbReference type="Pfam" id="PF00571">
    <property type="entry name" value="CBS"/>
    <property type="match status" value="1"/>
</dbReference>
<dbReference type="OrthoDB" id="9798188at2"/>
<dbReference type="HOGENOM" id="CLU_015237_4_0_9"/>
<dbReference type="InterPro" id="IPR005170">
    <property type="entry name" value="Transptr-assoc_dom"/>
</dbReference>
<evidence type="ECO:0000256" key="3">
    <source>
        <dbReference type="ARBA" id="ARBA00022475"/>
    </source>
</evidence>
<dbReference type="Gene3D" id="3.10.580.10">
    <property type="entry name" value="CBS-domain"/>
    <property type="match status" value="1"/>
</dbReference>
<protein>
    <submittedName>
        <fullName evidence="14">Alr5216 protein</fullName>
    </submittedName>
    <submittedName>
        <fullName evidence="15">DUF21 domain-containing protein</fullName>
    </submittedName>
</protein>
<dbReference type="eggNOG" id="COG1253">
    <property type="taxonomic scope" value="Bacteria"/>
</dbReference>
<dbReference type="FunFam" id="3.30.465.10:FF:000023">
    <property type="entry name" value="Magnesium and cobalt transporter"/>
    <property type="match status" value="1"/>
</dbReference>
<dbReference type="SMART" id="SM01091">
    <property type="entry name" value="CorC_HlyC"/>
    <property type="match status" value="1"/>
</dbReference>
<keyword evidence="7 9" id="KW-0129">CBS domain</keyword>
<dbReference type="PANTHER" id="PTHR43099:SF2">
    <property type="entry name" value="UPF0053 PROTEIN YRKA"/>
    <property type="match status" value="1"/>
</dbReference>
<feature type="transmembrane region" description="Helical" evidence="11">
    <location>
        <begin position="62"/>
        <end position="85"/>
    </location>
</feature>
<proteinExistence type="inferred from homology"/>
<evidence type="ECO:0000313" key="14">
    <source>
        <dbReference type="EMBL" id="CDB45766.1"/>
    </source>
</evidence>
<evidence type="ECO:0000259" key="13">
    <source>
        <dbReference type="PROSITE" id="PS51846"/>
    </source>
</evidence>
<dbReference type="EMBL" id="WNBM01000014">
    <property type="protein sequence ID" value="MTT76897.1"/>
    <property type="molecule type" value="Genomic_DNA"/>
</dbReference>
<evidence type="ECO:0000256" key="9">
    <source>
        <dbReference type="PROSITE-ProRule" id="PRU00703"/>
    </source>
</evidence>
<dbReference type="InterPro" id="IPR036318">
    <property type="entry name" value="FAD-bd_PCMH-like_sf"/>
</dbReference>
<dbReference type="PROSITE" id="PS51846">
    <property type="entry name" value="CNNM"/>
    <property type="match status" value="1"/>
</dbReference>
<dbReference type="SUPFAM" id="SSF54631">
    <property type="entry name" value="CBS-domain pair"/>
    <property type="match status" value="1"/>
</dbReference>
<dbReference type="Proteomes" id="UP000443070">
    <property type="component" value="Unassembled WGS sequence"/>
</dbReference>
<dbReference type="InterPro" id="IPR016169">
    <property type="entry name" value="FAD-bd_PCMH_sub2"/>
</dbReference>
<feature type="domain" description="CBS" evidence="12">
    <location>
        <begin position="283"/>
        <end position="342"/>
    </location>
</feature>
<name>R6IK71_9FIRM</name>
<evidence type="ECO:0000256" key="5">
    <source>
        <dbReference type="ARBA" id="ARBA00022737"/>
    </source>
</evidence>
<dbReference type="STRING" id="1262914.BN533_00891"/>
<dbReference type="EMBL" id="WNBW01000016">
    <property type="protein sequence ID" value="MTU05031.1"/>
    <property type="molecule type" value="Genomic_DNA"/>
</dbReference>
<dbReference type="PROSITE" id="PS51371">
    <property type="entry name" value="CBS"/>
    <property type="match status" value="1"/>
</dbReference>
<gene>
    <name evidence="14" type="ORF">BN533_00891</name>
    <name evidence="15" type="ORF">GMD11_11620</name>
    <name evidence="16" type="ORF">GMD18_11625</name>
</gene>
<dbReference type="PANTHER" id="PTHR43099">
    <property type="entry name" value="UPF0053 PROTEIN YRKA"/>
    <property type="match status" value="1"/>
</dbReference>
<comment type="subcellular location">
    <subcellularLocation>
        <location evidence="1">Cell membrane</location>
        <topology evidence="1">Multi-pass membrane protein</topology>
    </subcellularLocation>
</comment>
<dbReference type="Pfam" id="PF03471">
    <property type="entry name" value="CorC_HlyC"/>
    <property type="match status" value="1"/>
</dbReference>
<evidence type="ECO:0000313" key="15">
    <source>
        <dbReference type="EMBL" id="MTT76897.1"/>
    </source>
</evidence>
<evidence type="ECO:0000313" key="17">
    <source>
        <dbReference type="Proteomes" id="UP000443070"/>
    </source>
</evidence>
<evidence type="ECO:0000256" key="2">
    <source>
        <dbReference type="ARBA" id="ARBA00006337"/>
    </source>
</evidence>
<dbReference type="InterPro" id="IPR046342">
    <property type="entry name" value="CBS_dom_sf"/>
</dbReference>
<dbReference type="RefSeq" id="WP_021717793.1">
    <property type="nucleotide sequence ID" value="NZ_CAUCQA010000012.1"/>
</dbReference>
<dbReference type="GO" id="GO:0050660">
    <property type="term" value="F:flavin adenine dinucleotide binding"/>
    <property type="evidence" value="ECO:0007669"/>
    <property type="project" value="InterPro"/>
</dbReference>
<dbReference type="InterPro" id="IPR051676">
    <property type="entry name" value="UPF0053_domain"/>
</dbReference>
<dbReference type="InterPro" id="IPR000644">
    <property type="entry name" value="CBS_dom"/>
</dbReference>
<dbReference type="CDD" id="cd04590">
    <property type="entry name" value="CBS_pair_CorC_HlyC_assoc"/>
    <property type="match status" value="1"/>
</dbReference>
<evidence type="ECO:0000313" key="18">
    <source>
        <dbReference type="Proteomes" id="UP000484547"/>
    </source>
</evidence>
<evidence type="ECO:0000256" key="4">
    <source>
        <dbReference type="ARBA" id="ARBA00022692"/>
    </source>
</evidence>
<dbReference type="EMBL" id="CBDS010000055">
    <property type="protein sequence ID" value="CDB45766.1"/>
    <property type="molecule type" value="Genomic_DNA"/>
</dbReference>
<feature type="transmembrane region" description="Helical" evidence="11">
    <location>
        <begin position="12"/>
        <end position="31"/>
    </location>
</feature>
<sequence length="446" mass="49537">MDPLGSIKEVFIVIVLILMNGLLAMLEMALVSARKSRLEQLADEGSSKAAYILKLAQEPTEFLSTVQIGITLVGIGTGVYSGAMLAAPLEGLLREISVLRPYAGVVSYTFVVALVTYLSLILGELIPKKMALNNPEKVAMSFAGFIKVIITAFKPLTVFLSVSTRFLLKALGLKPSDEPPVTEEEVRVLLEQGRLHGVFNVGEQKMIENVFELDDLRVSEIMTPRTKITWLDVNDPLYKHLEVIAEKQYSCYVVAEEDLEHVLGVVYTKRFLADVLGATGASMRSSVQQPLYVPEGMYTQKLLDMFKDTRIKVALVMDEFGGLAGMVTLRDIIEHLVGDLPSYDEEFKQEIVEREDGSWLVDGLLPISEFKDFLDLDELPLEEKTGFNTVAGFVVTNIGHIPTAGNYFLWNGYRFEVVDMDGTRIDKILVEKLPEAEAAETDAKDQ</sequence>
<evidence type="ECO:0000256" key="8">
    <source>
        <dbReference type="ARBA" id="ARBA00023136"/>
    </source>
</evidence>
<comment type="similarity">
    <text evidence="2">Belongs to the UPF0053 family.</text>
</comment>
<dbReference type="SUPFAM" id="SSF56176">
    <property type="entry name" value="FAD-binding/transporter-associated domain-like"/>
    <property type="match status" value="1"/>
</dbReference>
<feature type="transmembrane region" description="Helical" evidence="11">
    <location>
        <begin position="138"/>
        <end position="160"/>
    </location>
</feature>
<feature type="domain" description="CNNM transmembrane" evidence="13">
    <location>
        <begin position="2"/>
        <end position="203"/>
    </location>
</feature>
<keyword evidence="8 10" id="KW-0472">Membrane</keyword>
<reference evidence="17 18" key="2">
    <citation type="journal article" date="2019" name="Nat. Med.">
        <title>A library of human gut bacterial isolates paired with longitudinal multiomics data enables mechanistic microbiome research.</title>
        <authorList>
            <person name="Poyet M."/>
            <person name="Groussin M."/>
            <person name="Gibbons S.M."/>
            <person name="Avila-Pacheco J."/>
            <person name="Jiang X."/>
            <person name="Kearney S.M."/>
            <person name="Perrotta A.R."/>
            <person name="Berdy B."/>
            <person name="Zhao S."/>
            <person name="Lieberman T.D."/>
            <person name="Swanson P.K."/>
            <person name="Smith M."/>
            <person name="Roesemann S."/>
            <person name="Alexander J.E."/>
            <person name="Rich S.A."/>
            <person name="Livny J."/>
            <person name="Vlamakis H."/>
            <person name="Clish C."/>
            <person name="Bullock K."/>
            <person name="Deik A."/>
            <person name="Scott J."/>
            <person name="Pierce K.A."/>
            <person name="Xavier R.J."/>
            <person name="Alm E.J."/>
        </authorList>
    </citation>
    <scope>NUCLEOTIDE SEQUENCE [LARGE SCALE GENOMIC DNA]</scope>
    <source>
        <strain evidence="15 18">BIOML-A13</strain>
        <strain evidence="16 17">BIOML-A3</strain>
    </source>
</reference>
<accession>R6IK71</accession>
<evidence type="ECO:0000256" key="6">
    <source>
        <dbReference type="ARBA" id="ARBA00022989"/>
    </source>
</evidence>
<dbReference type="AlphaFoldDB" id="R6IK71"/>
<keyword evidence="6 10" id="KW-1133">Transmembrane helix</keyword>
<dbReference type="InterPro" id="IPR002550">
    <property type="entry name" value="CNNM"/>
</dbReference>
<comment type="caution">
    <text evidence="14">The sequence shown here is derived from an EMBL/GenBank/DDBJ whole genome shotgun (WGS) entry which is preliminary data.</text>
</comment>
<evidence type="ECO:0000313" key="16">
    <source>
        <dbReference type="EMBL" id="MTU05031.1"/>
    </source>
</evidence>
<organism evidence="14">
    <name type="scientific">Phascolarctobacterium faecium</name>
    <dbReference type="NCBI Taxonomy" id="33025"/>
    <lineage>
        <taxon>Bacteria</taxon>
        <taxon>Bacillati</taxon>
        <taxon>Bacillota</taxon>
        <taxon>Negativicutes</taxon>
        <taxon>Acidaminococcales</taxon>
        <taxon>Acidaminococcaceae</taxon>
        <taxon>Phascolarctobacterium</taxon>
    </lineage>
</organism>
<dbReference type="Proteomes" id="UP000484547">
    <property type="component" value="Unassembled WGS sequence"/>
</dbReference>
<keyword evidence="4 10" id="KW-0812">Transmembrane</keyword>
<evidence type="ECO:0000259" key="12">
    <source>
        <dbReference type="PROSITE" id="PS51371"/>
    </source>
</evidence>
<dbReference type="Pfam" id="PF01595">
    <property type="entry name" value="CNNM"/>
    <property type="match status" value="1"/>
</dbReference>
<keyword evidence="3" id="KW-1003">Cell membrane</keyword>
<keyword evidence="17" id="KW-1185">Reference proteome</keyword>
<evidence type="ECO:0000256" key="1">
    <source>
        <dbReference type="ARBA" id="ARBA00004651"/>
    </source>
</evidence>
<accession>A0A6I3RWJ2</accession>
<evidence type="ECO:0000256" key="7">
    <source>
        <dbReference type="ARBA" id="ARBA00023122"/>
    </source>
</evidence>
<dbReference type="GO" id="GO:0005886">
    <property type="term" value="C:plasma membrane"/>
    <property type="evidence" value="ECO:0007669"/>
    <property type="project" value="UniProtKB-SubCell"/>
</dbReference>
<reference evidence="14" key="1">
    <citation type="submission" date="2012-11" db="EMBL/GenBank/DDBJ databases">
        <title>Dependencies among metagenomic species, viruses, plasmids and units of genetic variation.</title>
        <authorList>
            <person name="Nielsen H.B."/>
            <person name="Almeida M."/>
            <person name="Juncker A.S."/>
            <person name="Rasmussen S."/>
            <person name="Li J."/>
            <person name="Sunagawa S."/>
            <person name="Plichta D."/>
            <person name="Gautier L."/>
            <person name="Le Chatelier E."/>
            <person name="Peletier E."/>
            <person name="Bonde I."/>
            <person name="Nielsen T."/>
            <person name="Manichanh C."/>
            <person name="Arumugam M."/>
            <person name="Batto J."/>
            <person name="Santos M.B.Q.D."/>
            <person name="Blom N."/>
            <person name="Borruel N."/>
            <person name="Burgdorf K.S."/>
            <person name="Boumezbeur F."/>
            <person name="Casellas F."/>
            <person name="Dore J."/>
            <person name="Guarner F."/>
            <person name="Hansen T."/>
            <person name="Hildebrand F."/>
            <person name="Kaas R.S."/>
            <person name="Kennedy S."/>
            <person name="Kristiansen K."/>
            <person name="Kultima J.R."/>
            <person name="Leonard P."/>
            <person name="Levenez F."/>
            <person name="Lund O."/>
            <person name="Moumen B."/>
            <person name="Le Paslier D."/>
            <person name="Pons N."/>
            <person name="Pedersen O."/>
            <person name="Prifti E."/>
            <person name="Qin J."/>
            <person name="Raes J."/>
            <person name="Tap J."/>
            <person name="Tims S."/>
            <person name="Ussery D.W."/>
            <person name="Yamada T."/>
            <person name="MetaHit consortium"/>
            <person name="Renault P."/>
            <person name="Sicheritz-Ponten T."/>
            <person name="Bork P."/>
            <person name="Wang J."/>
            <person name="Brunak S."/>
            <person name="Ehrlich S.D."/>
        </authorList>
    </citation>
    <scope>NUCLEOTIDE SEQUENCE [LARGE SCALE GENOMIC DNA]</scope>
</reference>
<evidence type="ECO:0000256" key="10">
    <source>
        <dbReference type="PROSITE-ProRule" id="PRU01193"/>
    </source>
</evidence>
<dbReference type="SMART" id="SM00116">
    <property type="entry name" value="CBS"/>
    <property type="match status" value="1"/>
</dbReference>
<dbReference type="Gene3D" id="3.30.465.10">
    <property type="match status" value="1"/>
</dbReference>
<dbReference type="InterPro" id="IPR044751">
    <property type="entry name" value="Ion_transp-like_CBS"/>
</dbReference>
<feature type="transmembrane region" description="Helical" evidence="11">
    <location>
        <begin position="105"/>
        <end position="126"/>
    </location>
</feature>